<organism evidence="7 8">
    <name type="scientific">Candidatus Methylumidiphilus alinenensis</name>
    <dbReference type="NCBI Taxonomy" id="2202197"/>
    <lineage>
        <taxon>Bacteria</taxon>
        <taxon>Pseudomonadati</taxon>
        <taxon>Pseudomonadota</taxon>
        <taxon>Gammaproteobacteria</taxon>
        <taxon>Methylococcales</taxon>
        <taxon>Candidatus Methylumidiphilus</taxon>
    </lineage>
</organism>
<dbReference type="PANTHER" id="PTHR43646">
    <property type="entry name" value="GLYCOSYLTRANSFERASE"/>
    <property type="match status" value="1"/>
</dbReference>
<sequence length="265" mass="29056">MPRLSIIIPTLNEAEGIVAHLTTLSPLRQRGHEIIVADGGSHDGTTELARPLADAVIDAPRGRAAQMNAGAACARCGVLLFLHADTRLPVMADELILGHLAVCGCHESTDNIPGRDVIRGLPYGAFIVSGIDTHRHGCWAWGRFDVVIEGSHPLLPVVAWFMNRRSRWTGIATGDQAMFMRREVFDAVGGFPDIALMEDIALSKILKSISPPLCLKSPVVTSGRRWERHGVLRTILKMWSLRLAYFLGGDPARLAKVYGYEHRDN</sequence>
<name>A0A2W4QZ13_9GAMM</name>
<comment type="caution">
    <text evidence="7">The sequence shown here is derived from an EMBL/GenBank/DDBJ whole genome shotgun (WGS) entry which is preliminary data.</text>
</comment>
<proteinExistence type="predicted"/>
<dbReference type="InterPro" id="IPR001173">
    <property type="entry name" value="Glyco_trans_2-like"/>
</dbReference>
<dbReference type="EMBL" id="QJPH01000358">
    <property type="protein sequence ID" value="PZN76523.1"/>
    <property type="molecule type" value="Genomic_DNA"/>
</dbReference>
<dbReference type="InterPro" id="IPR029044">
    <property type="entry name" value="Nucleotide-diphossugar_trans"/>
</dbReference>
<keyword evidence="2" id="KW-1003">Cell membrane</keyword>
<evidence type="ECO:0000256" key="1">
    <source>
        <dbReference type="ARBA" id="ARBA00004236"/>
    </source>
</evidence>
<keyword evidence="4 7" id="KW-0808">Transferase</keyword>
<keyword evidence="3" id="KW-0328">Glycosyltransferase</keyword>
<dbReference type="CDD" id="cd02522">
    <property type="entry name" value="GT_2_like_a"/>
    <property type="match status" value="1"/>
</dbReference>
<evidence type="ECO:0000256" key="3">
    <source>
        <dbReference type="ARBA" id="ARBA00022676"/>
    </source>
</evidence>
<dbReference type="GO" id="GO:0016757">
    <property type="term" value="F:glycosyltransferase activity"/>
    <property type="evidence" value="ECO:0007669"/>
    <property type="project" value="UniProtKB-KW"/>
</dbReference>
<evidence type="ECO:0000256" key="5">
    <source>
        <dbReference type="ARBA" id="ARBA00023136"/>
    </source>
</evidence>
<reference evidence="7 8" key="1">
    <citation type="journal article" date="2018" name="Aquat. Microb. Ecol.">
        <title>Gammaproteobacterial methanotrophs dominate.</title>
        <authorList>
            <person name="Rissanen A.J."/>
            <person name="Saarenheimo J."/>
            <person name="Tiirola M."/>
            <person name="Peura S."/>
            <person name="Aalto S.L."/>
            <person name="Karvinen A."/>
            <person name="Nykanen H."/>
        </authorList>
    </citation>
    <scope>NUCLEOTIDE SEQUENCE [LARGE SCALE GENOMIC DNA]</scope>
    <source>
        <strain evidence="7">AMbin10</strain>
    </source>
</reference>
<evidence type="ECO:0000256" key="4">
    <source>
        <dbReference type="ARBA" id="ARBA00022679"/>
    </source>
</evidence>
<dbReference type="Proteomes" id="UP000249396">
    <property type="component" value="Unassembled WGS sequence"/>
</dbReference>
<evidence type="ECO:0000313" key="8">
    <source>
        <dbReference type="Proteomes" id="UP000249396"/>
    </source>
</evidence>
<evidence type="ECO:0000313" key="7">
    <source>
        <dbReference type="EMBL" id="PZN76523.1"/>
    </source>
</evidence>
<dbReference type="GO" id="GO:0005886">
    <property type="term" value="C:plasma membrane"/>
    <property type="evidence" value="ECO:0007669"/>
    <property type="project" value="UniProtKB-SubCell"/>
</dbReference>
<accession>A0A2W4QZ13</accession>
<feature type="domain" description="Glycosyltransferase 2-like" evidence="6">
    <location>
        <begin position="5"/>
        <end position="99"/>
    </location>
</feature>
<comment type="subcellular location">
    <subcellularLocation>
        <location evidence="1">Cell membrane</location>
    </subcellularLocation>
</comment>
<evidence type="ECO:0000256" key="2">
    <source>
        <dbReference type="ARBA" id="ARBA00022475"/>
    </source>
</evidence>
<dbReference type="PANTHER" id="PTHR43646:SF2">
    <property type="entry name" value="GLYCOSYLTRANSFERASE 2-LIKE DOMAIN-CONTAINING PROTEIN"/>
    <property type="match status" value="1"/>
</dbReference>
<dbReference type="Gene3D" id="3.90.550.10">
    <property type="entry name" value="Spore Coat Polysaccharide Biosynthesis Protein SpsA, Chain A"/>
    <property type="match status" value="1"/>
</dbReference>
<dbReference type="SUPFAM" id="SSF53448">
    <property type="entry name" value="Nucleotide-diphospho-sugar transferases"/>
    <property type="match status" value="1"/>
</dbReference>
<gene>
    <name evidence="7" type="ORF">DM484_16350</name>
</gene>
<dbReference type="AlphaFoldDB" id="A0A2W4QZ13"/>
<dbReference type="InterPro" id="IPR026461">
    <property type="entry name" value="Trfase_2_rSAM/seldom_assoc"/>
</dbReference>
<keyword evidence="5" id="KW-0472">Membrane</keyword>
<protein>
    <submittedName>
        <fullName evidence="7">Glycosyl transferase</fullName>
    </submittedName>
</protein>
<dbReference type="Pfam" id="PF00535">
    <property type="entry name" value="Glycos_transf_2"/>
    <property type="match status" value="1"/>
</dbReference>
<evidence type="ECO:0000259" key="6">
    <source>
        <dbReference type="Pfam" id="PF00535"/>
    </source>
</evidence>